<reference evidence="2" key="1">
    <citation type="submission" date="2023-07" db="EMBL/GenBank/DDBJ databases">
        <title>A chromosome-level genome assembly of Lolium multiflorum.</title>
        <authorList>
            <person name="Chen Y."/>
            <person name="Copetti D."/>
            <person name="Kolliker R."/>
            <person name="Studer B."/>
        </authorList>
    </citation>
    <scope>NUCLEOTIDE SEQUENCE</scope>
    <source>
        <strain evidence="2">02402/16</strain>
        <tissue evidence="2">Leaf</tissue>
    </source>
</reference>
<organism evidence="2 3">
    <name type="scientific">Lolium multiflorum</name>
    <name type="common">Italian ryegrass</name>
    <name type="synonym">Lolium perenne subsp. multiflorum</name>
    <dbReference type="NCBI Taxonomy" id="4521"/>
    <lineage>
        <taxon>Eukaryota</taxon>
        <taxon>Viridiplantae</taxon>
        <taxon>Streptophyta</taxon>
        <taxon>Embryophyta</taxon>
        <taxon>Tracheophyta</taxon>
        <taxon>Spermatophyta</taxon>
        <taxon>Magnoliopsida</taxon>
        <taxon>Liliopsida</taxon>
        <taxon>Poales</taxon>
        <taxon>Poaceae</taxon>
        <taxon>BOP clade</taxon>
        <taxon>Pooideae</taxon>
        <taxon>Poodae</taxon>
        <taxon>Poeae</taxon>
        <taxon>Poeae Chloroplast Group 2 (Poeae type)</taxon>
        <taxon>Loliodinae</taxon>
        <taxon>Loliinae</taxon>
        <taxon>Lolium</taxon>
    </lineage>
</organism>
<dbReference type="AlphaFoldDB" id="A0AAD8X739"/>
<keyword evidence="3" id="KW-1185">Reference proteome</keyword>
<name>A0AAD8X739_LOLMU</name>
<accession>A0AAD8X739</accession>
<keyword evidence="1" id="KW-1133">Transmembrane helix</keyword>
<evidence type="ECO:0000313" key="3">
    <source>
        <dbReference type="Proteomes" id="UP001231189"/>
    </source>
</evidence>
<proteinExistence type="predicted"/>
<feature type="transmembrane region" description="Helical" evidence="1">
    <location>
        <begin position="28"/>
        <end position="45"/>
    </location>
</feature>
<dbReference type="Proteomes" id="UP001231189">
    <property type="component" value="Unassembled WGS sequence"/>
</dbReference>
<evidence type="ECO:0000313" key="2">
    <source>
        <dbReference type="EMBL" id="KAK1696602.1"/>
    </source>
</evidence>
<keyword evidence="1" id="KW-0812">Transmembrane</keyword>
<comment type="caution">
    <text evidence="2">The sequence shown here is derived from an EMBL/GenBank/DDBJ whole genome shotgun (WGS) entry which is preliminary data.</text>
</comment>
<evidence type="ECO:0000256" key="1">
    <source>
        <dbReference type="SAM" id="Phobius"/>
    </source>
</evidence>
<protein>
    <submittedName>
        <fullName evidence="2">Uncharacterized protein</fullName>
    </submittedName>
</protein>
<dbReference type="EMBL" id="JAUUTY010000001">
    <property type="protein sequence ID" value="KAK1696602.1"/>
    <property type="molecule type" value="Genomic_DNA"/>
</dbReference>
<sequence>MLLLLATSLAQWLNILEECPHFLLMNPYGTLFFNATSVVVLNSHFRYLRILSWQEGFVVSYDHKPDLVLFKDYKMDTLFGVMAMYYFPCYNNQCVIGVVQFFTLFAHGCLVLLFWWTLRLSDCWDKLIGDLPE</sequence>
<gene>
    <name evidence="2" type="ORF">QYE76_013299</name>
</gene>
<feature type="transmembrane region" description="Helical" evidence="1">
    <location>
        <begin position="94"/>
        <end position="116"/>
    </location>
</feature>
<keyword evidence="1" id="KW-0472">Membrane</keyword>